<dbReference type="RefSeq" id="WP_221032946.1">
    <property type="nucleotide sequence ID" value="NZ_CP139781.1"/>
</dbReference>
<keyword evidence="1" id="KW-0812">Transmembrane</keyword>
<evidence type="ECO:0008006" key="4">
    <source>
        <dbReference type="Google" id="ProtNLM"/>
    </source>
</evidence>
<dbReference type="Proteomes" id="UP000738431">
    <property type="component" value="Chromosome"/>
</dbReference>
<feature type="transmembrane region" description="Helical" evidence="1">
    <location>
        <begin position="704"/>
        <end position="726"/>
    </location>
</feature>
<reference evidence="2 3" key="1">
    <citation type="submission" date="2023-12" db="EMBL/GenBank/DDBJ databases">
        <title>Description of an unclassified Opitutus bacterium of Verrucomicrobiota.</title>
        <authorList>
            <person name="Zhang D.-F."/>
        </authorList>
    </citation>
    <scope>NUCLEOTIDE SEQUENCE [LARGE SCALE GENOMIC DNA]</scope>
    <source>
        <strain evidence="2 3">WL0086</strain>
    </source>
</reference>
<feature type="transmembrane region" description="Helical" evidence="1">
    <location>
        <begin position="204"/>
        <end position="228"/>
    </location>
</feature>
<feature type="transmembrane region" description="Helical" evidence="1">
    <location>
        <begin position="646"/>
        <end position="667"/>
    </location>
</feature>
<feature type="transmembrane region" description="Helical" evidence="1">
    <location>
        <begin position="171"/>
        <end position="192"/>
    </location>
</feature>
<keyword evidence="1" id="KW-0472">Membrane</keyword>
<feature type="transmembrane region" description="Helical" evidence="1">
    <location>
        <begin position="329"/>
        <end position="348"/>
    </location>
</feature>
<gene>
    <name evidence="2" type="ORF">K1X11_003785</name>
</gene>
<protein>
    <recommendedName>
        <fullName evidence="4">Glycosyltransferase RgtA/B/C/D-like domain-containing protein</fullName>
    </recommendedName>
</protein>
<feature type="transmembrane region" description="Helical" evidence="1">
    <location>
        <begin position="382"/>
        <end position="401"/>
    </location>
</feature>
<feature type="transmembrane region" description="Helical" evidence="1">
    <location>
        <begin position="679"/>
        <end position="698"/>
    </location>
</feature>
<feature type="transmembrane region" description="Helical" evidence="1">
    <location>
        <begin position="408"/>
        <end position="424"/>
    </location>
</feature>
<evidence type="ECO:0000313" key="3">
    <source>
        <dbReference type="Proteomes" id="UP000738431"/>
    </source>
</evidence>
<accession>A0ABZ1CA35</accession>
<keyword evidence="3" id="KW-1185">Reference proteome</keyword>
<organism evidence="2 3">
    <name type="scientific">Actomonas aquatica</name>
    <dbReference type="NCBI Taxonomy" id="2866162"/>
    <lineage>
        <taxon>Bacteria</taxon>
        <taxon>Pseudomonadati</taxon>
        <taxon>Verrucomicrobiota</taxon>
        <taxon>Opitutia</taxon>
        <taxon>Opitutales</taxon>
        <taxon>Opitutaceae</taxon>
        <taxon>Actomonas</taxon>
    </lineage>
</organism>
<dbReference type="EMBL" id="CP139781">
    <property type="protein sequence ID" value="WRQ88510.1"/>
    <property type="molecule type" value="Genomic_DNA"/>
</dbReference>
<keyword evidence="1" id="KW-1133">Transmembrane helix</keyword>
<feature type="transmembrane region" description="Helical" evidence="1">
    <location>
        <begin position="360"/>
        <end position="376"/>
    </location>
</feature>
<evidence type="ECO:0000313" key="2">
    <source>
        <dbReference type="EMBL" id="WRQ88510.1"/>
    </source>
</evidence>
<sequence>MADRKHSKPAPRWPLWLALLCAVLAAFLAWQRGSQTDVELAPSDIRWERLNNLTWDAETATLTVTGPDPFGHLAIPAASMPLTELRINALGPYHPGGWYVYPSPAHLGAPVINQDWVVTATVEDTPVGHALVWELEDSRLARIDLPDELDVPLQVSSIQLRSPWGSLANPYVVAMICAVGLSALLLIGALLARSLEHKPVELAVMLALTAAKVWLVVGIGQTIFAGAIHDDRLFMDQARAFAAGEWLGPYHELTLAKGPAYAMLVALSALTGLPLQLNTALFHALACGLFVWALSPWLRSAGPRLLVFTILLLDPQNLSAEVVGRVLRSAVQTPLVLLTLAGFVGLLARSRVRDLTTARLVPWALLAGLSASVFWASREEAIWLAPSIALTLGAAVIGLWTAPHGSRLARLAVCLLPLLVFQGLRMTHRAWNASHYGQVVTVDVAEGSFPAAYGAMLRVDPIDPIPGVPLTLATRETIYPHSPAFAEIAPLLDGELTEKWAKPGWGRDGNHARAGLEIRGGWYQWALREAAARLGYYESATAAETYWARVATEINTAVDSGALAGGKSRHGFFPRWQEAYSDQVTPALGQALDLVVRCTDFKAVAVPSSGNPEQIEELAAFLHARPVWERSPPSTDGRIRLAIHRIYQLTGWWLTGFALLATAIVAWRARREVSARLQLAFLCACWGGALALSVVVTLVHVTSFYALIGAYLAPASALVIACWVLAPMWAFARREPSSPNSAS</sequence>
<name>A0ABZ1CA35_9BACT</name>
<evidence type="ECO:0000256" key="1">
    <source>
        <dbReference type="SAM" id="Phobius"/>
    </source>
</evidence>
<proteinExistence type="predicted"/>
<feature type="transmembrane region" description="Helical" evidence="1">
    <location>
        <begin position="255"/>
        <end position="273"/>
    </location>
</feature>